<dbReference type="eggNOG" id="arCOG08758">
    <property type="taxonomic scope" value="Archaea"/>
</dbReference>
<dbReference type="GeneID" id="41598346"/>
<dbReference type="EMBL" id="CP007174">
    <property type="protein sequence ID" value="AIF84697.1"/>
    <property type="molecule type" value="Genomic_DNA"/>
</dbReference>
<dbReference type="STRING" id="1459636.NTE_02654"/>
<keyword evidence="2" id="KW-1185">Reference proteome</keyword>
<sequence>MSASTTPKVSRQDIRQIISDNFNDTDYRFSNDEILGYLNEMDRYKAANLDVLDFEDVLLEMEESGFLRPIAQNFNTRYYKIMTELESKTCKDCNTVSWFAEAEEPKLCPRCRSKNMA</sequence>
<accession>A0A075MVL5</accession>
<evidence type="ECO:0000313" key="2">
    <source>
        <dbReference type="Proteomes" id="UP000028194"/>
    </source>
</evidence>
<dbReference type="AlphaFoldDB" id="A0A075MVL5"/>
<gene>
    <name evidence="1" type="ORF">NTE_02654</name>
</gene>
<dbReference type="OrthoDB" id="10612at2157"/>
<name>A0A075MVL5_9ARCH</name>
<organism evidence="1 2">
    <name type="scientific">Candidatus Nitrososphaera evergladensis SR1</name>
    <dbReference type="NCBI Taxonomy" id="1459636"/>
    <lineage>
        <taxon>Archaea</taxon>
        <taxon>Nitrososphaerota</taxon>
        <taxon>Nitrososphaeria</taxon>
        <taxon>Nitrososphaerales</taxon>
        <taxon>Nitrososphaeraceae</taxon>
        <taxon>Nitrososphaera</taxon>
    </lineage>
</organism>
<dbReference type="Proteomes" id="UP000028194">
    <property type="component" value="Chromosome"/>
</dbReference>
<protein>
    <submittedName>
        <fullName evidence="1">Uncharacterized protein</fullName>
    </submittedName>
</protein>
<dbReference type="RefSeq" id="WP_148701222.1">
    <property type="nucleotide sequence ID" value="NZ_CP007174.1"/>
</dbReference>
<proteinExistence type="predicted"/>
<dbReference type="KEGG" id="nev:NTE_02654"/>
<evidence type="ECO:0000313" key="1">
    <source>
        <dbReference type="EMBL" id="AIF84697.1"/>
    </source>
</evidence>
<reference evidence="1 2" key="1">
    <citation type="journal article" date="2014" name="PLoS ONE">
        <title>Genome Sequence of Candidatus Nitrososphaera evergladensis from Group I.1b Enriched from Everglades Soil Reveals Novel Genomic Features of the Ammonia-Oxidizing Archaea.</title>
        <authorList>
            <person name="Zhalnina K.V."/>
            <person name="Dias R."/>
            <person name="Leonard M.T."/>
            <person name="Dorr de Quadros P."/>
            <person name="Camargo F.A."/>
            <person name="Drew J.C."/>
            <person name="Farmerie W.G."/>
            <person name="Daroub S.H."/>
            <person name="Triplett E.W."/>
        </authorList>
    </citation>
    <scope>NUCLEOTIDE SEQUENCE [LARGE SCALE GENOMIC DNA]</scope>
    <source>
        <strain evidence="1 2">SR1</strain>
    </source>
</reference>
<dbReference type="HOGENOM" id="CLU_170065_0_0_2"/>